<evidence type="ECO:0000313" key="3">
    <source>
        <dbReference type="Proteomes" id="UP000199477"/>
    </source>
</evidence>
<accession>A0A1I2HN55</accession>
<protein>
    <submittedName>
        <fullName evidence="2">Uncharacterized protein</fullName>
    </submittedName>
</protein>
<dbReference type="Proteomes" id="UP000199477">
    <property type="component" value="Unassembled WGS sequence"/>
</dbReference>
<feature type="compositionally biased region" description="Basic and acidic residues" evidence="1">
    <location>
        <begin position="27"/>
        <end position="40"/>
    </location>
</feature>
<organism evidence="2 3">
    <name type="scientific">Dyella marensis</name>
    <dbReference type="NCBI Taxonomy" id="500610"/>
    <lineage>
        <taxon>Bacteria</taxon>
        <taxon>Pseudomonadati</taxon>
        <taxon>Pseudomonadota</taxon>
        <taxon>Gammaproteobacteria</taxon>
        <taxon>Lysobacterales</taxon>
        <taxon>Rhodanobacteraceae</taxon>
        <taxon>Dyella</taxon>
    </lineage>
</organism>
<reference evidence="3" key="1">
    <citation type="submission" date="2016-10" db="EMBL/GenBank/DDBJ databases">
        <authorList>
            <person name="Varghese N."/>
            <person name="Submissions S."/>
        </authorList>
    </citation>
    <scope>NUCLEOTIDE SEQUENCE [LARGE SCALE GENOMIC DNA]</scope>
    <source>
        <strain evidence="3">UNC178MFTsu3.1</strain>
    </source>
</reference>
<gene>
    <name evidence="2" type="ORF">SAMN02799615_03080</name>
</gene>
<keyword evidence="3" id="KW-1185">Reference proteome</keyword>
<evidence type="ECO:0000313" key="2">
    <source>
        <dbReference type="EMBL" id="SFF30730.1"/>
    </source>
</evidence>
<sequence>MIKKISKEEASKIVGGIRACQSSDPNANRKCENENRREMAKTPQPH</sequence>
<feature type="region of interest" description="Disordered" evidence="1">
    <location>
        <begin position="16"/>
        <end position="46"/>
    </location>
</feature>
<evidence type="ECO:0000256" key="1">
    <source>
        <dbReference type="SAM" id="MobiDB-lite"/>
    </source>
</evidence>
<name>A0A1I2HN55_9GAMM</name>
<dbReference type="STRING" id="500610.SAMN02799615_03080"/>
<proteinExistence type="predicted"/>
<dbReference type="EMBL" id="FONH01000012">
    <property type="protein sequence ID" value="SFF30730.1"/>
    <property type="molecule type" value="Genomic_DNA"/>
</dbReference>
<dbReference type="AlphaFoldDB" id="A0A1I2HN55"/>